<organism evidence="1 2">
    <name type="scientific">Vaccinium darrowii</name>
    <dbReference type="NCBI Taxonomy" id="229202"/>
    <lineage>
        <taxon>Eukaryota</taxon>
        <taxon>Viridiplantae</taxon>
        <taxon>Streptophyta</taxon>
        <taxon>Embryophyta</taxon>
        <taxon>Tracheophyta</taxon>
        <taxon>Spermatophyta</taxon>
        <taxon>Magnoliopsida</taxon>
        <taxon>eudicotyledons</taxon>
        <taxon>Gunneridae</taxon>
        <taxon>Pentapetalae</taxon>
        <taxon>asterids</taxon>
        <taxon>Ericales</taxon>
        <taxon>Ericaceae</taxon>
        <taxon>Vaccinioideae</taxon>
        <taxon>Vaccinieae</taxon>
        <taxon>Vaccinium</taxon>
    </lineage>
</organism>
<dbReference type="EMBL" id="CM037153">
    <property type="protein sequence ID" value="KAH7856387.1"/>
    <property type="molecule type" value="Genomic_DNA"/>
</dbReference>
<proteinExistence type="predicted"/>
<name>A0ACB7YT52_9ERIC</name>
<gene>
    <name evidence="1" type="ORF">Vadar_000820</name>
</gene>
<accession>A0ACB7YT52</accession>
<reference evidence="1 2" key="1">
    <citation type="journal article" date="2021" name="Hortic Res">
        <title>High-quality reference genome and annotation aids understanding of berry development for evergreen blueberry (Vaccinium darrowii).</title>
        <authorList>
            <person name="Yu J."/>
            <person name="Hulse-Kemp A.M."/>
            <person name="Babiker E."/>
            <person name="Staton M."/>
        </authorList>
    </citation>
    <scope>NUCLEOTIDE SEQUENCE [LARGE SCALE GENOMIC DNA]</scope>
    <source>
        <strain evidence="2">cv. NJ 8807/NJ 8810</strain>
        <tissue evidence="1">Young leaf</tissue>
    </source>
</reference>
<dbReference type="Proteomes" id="UP000828048">
    <property type="component" value="Chromosome 3"/>
</dbReference>
<evidence type="ECO:0000313" key="1">
    <source>
        <dbReference type="EMBL" id="KAH7856387.1"/>
    </source>
</evidence>
<sequence length="418" mass="47201">MAARPPHFLFSTPRSMVVKTQHSLCFNHFLPSAIRSQREDGHEPPHEGLSSVAVGGIVALGKFDALHVGHRELAIQAAKVGVPFLLSFVGMAEVLGWEPRAPIVAKCDRKRVLSSWAPYCGDTIPVEYELEFSRVRHLTPRQFVEMLSKKLGVRGVVAGENYRFGYKAAGDSSELVKLSEEYGMGAYIINTVMDKNQDYGSMSSSNLKEQGQVSSTRVRLALAKGDMKYVSELLGRQHRLMLMVKDQEWVISNQHRVSARRSCFLNLPPKEGLYESCSVVIGNDYNVMPCKVTIDASDIHLELHDAATCIRIISQDFQFLGIDFDMSGIMYCWEHSLWRSWIGFSWIDAICLWYYPNPSCGSCLFEALLIVGVVRFSNLFYAQVLKISVPFTTTTFLEFLMGRYTNLMVITLRLSFQY</sequence>
<evidence type="ECO:0000313" key="2">
    <source>
        <dbReference type="Proteomes" id="UP000828048"/>
    </source>
</evidence>
<keyword evidence="2" id="KW-1185">Reference proteome</keyword>
<protein>
    <submittedName>
        <fullName evidence="1">Uncharacterized protein</fullName>
    </submittedName>
</protein>
<comment type="caution">
    <text evidence="1">The sequence shown here is derived from an EMBL/GenBank/DDBJ whole genome shotgun (WGS) entry which is preliminary data.</text>
</comment>